<evidence type="ECO:0000313" key="2">
    <source>
        <dbReference type="Proteomes" id="UP000541558"/>
    </source>
</evidence>
<gene>
    <name evidence="1" type="ORF">D9611_008350</name>
</gene>
<evidence type="ECO:0008006" key="3">
    <source>
        <dbReference type="Google" id="ProtNLM"/>
    </source>
</evidence>
<dbReference type="OrthoDB" id="3365698at2759"/>
<reference evidence="1 2" key="1">
    <citation type="journal article" date="2020" name="ISME J.">
        <title>Uncovering the hidden diversity of litter-decomposition mechanisms in mushroom-forming fungi.</title>
        <authorList>
            <person name="Floudas D."/>
            <person name="Bentzer J."/>
            <person name="Ahren D."/>
            <person name="Johansson T."/>
            <person name="Persson P."/>
            <person name="Tunlid A."/>
        </authorList>
    </citation>
    <scope>NUCLEOTIDE SEQUENCE [LARGE SCALE GENOMIC DNA]</scope>
    <source>
        <strain evidence="1 2">CBS 175.51</strain>
    </source>
</reference>
<dbReference type="Gene3D" id="3.80.10.10">
    <property type="entry name" value="Ribonuclease Inhibitor"/>
    <property type="match status" value="1"/>
</dbReference>
<evidence type="ECO:0000313" key="1">
    <source>
        <dbReference type="EMBL" id="KAF5323938.1"/>
    </source>
</evidence>
<dbReference type="Proteomes" id="UP000541558">
    <property type="component" value="Unassembled WGS sequence"/>
</dbReference>
<name>A0A8H5F5F8_9AGAR</name>
<organism evidence="1 2">
    <name type="scientific">Ephemerocybe angulata</name>
    <dbReference type="NCBI Taxonomy" id="980116"/>
    <lineage>
        <taxon>Eukaryota</taxon>
        <taxon>Fungi</taxon>
        <taxon>Dikarya</taxon>
        <taxon>Basidiomycota</taxon>
        <taxon>Agaricomycotina</taxon>
        <taxon>Agaricomycetes</taxon>
        <taxon>Agaricomycetidae</taxon>
        <taxon>Agaricales</taxon>
        <taxon>Agaricineae</taxon>
        <taxon>Psathyrellaceae</taxon>
        <taxon>Ephemerocybe</taxon>
    </lineage>
</organism>
<comment type="caution">
    <text evidence="1">The sequence shown here is derived from an EMBL/GenBank/DDBJ whole genome shotgun (WGS) entry which is preliminary data.</text>
</comment>
<protein>
    <recommendedName>
        <fullName evidence="3">F-box domain-containing protein</fullName>
    </recommendedName>
</protein>
<dbReference type="SUPFAM" id="SSF52047">
    <property type="entry name" value="RNI-like"/>
    <property type="match status" value="1"/>
</dbReference>
<accession>A0A8H5F5F8</accession>
<dbReference type="InterPro" id="IPR032675">
    <property type="entry name" value="LRR_dom_sf"/>
</dbReference>
<dbReference type="EMBL" id="JAACJK010000165">
    <property type="protein sequence ID" value="KAF5323938.1"/>
    <property type="molecule type" value="Genomic_DNA"/>
</dbReference>
<sequence length="612" mass="69034">MAEVMASVQLFHRDHHDRTTIPDPMDVNLEATRSPFGAALNTNYVPSECDCQIIEWYLAELQSQVSKLENQLLVHQGSEEEIRQQLQERSLSIDAHRALLALARRLPDELLREIFLHSLPSNHNATFCPEDSPILLTRVSQRWRAVALSTPRLWSTLHIPILSELDGFVLFTQRDVMVKEWMARSGSTPISLSFGTGWSSFFPNLPYLSRLFAIASPTYSTWDDIAVSLSGHESELLKFVELLEIEGRNPFRRARKLEINIDMTSAFRNNSIDLILDSMHIEDNPRLKVLSLSTSFTLLHPLQSMKGSLPWSNLESLKLQPSKSVYNKNDVFKLIMCDVLLDVLAHCPKLKLLDASCAQLREWPSQGQEAVALPELKHASLSFPNLQDLRIIDFLMKCDWPALSSLDFRVRMSEGPVHTLSALVYKLGSKLTSLRFIFPDMPKGYLSGLLRELPNLLQLCLHPSNARNIFELDSSEDDDSDDGEILLDDDLLAVLIPKEPGVDQELPCACPLLQYLRVEGGASFSRDGVLDLLQSRFRSPFSLGPLKQLYIAFGKGTVCHGLEEQCAEMIASGLDLQLVYHTSDRVRQKYSMCKASLPIDEDPLALGWARSQ</sequence>
<keyword evidence="2" id="KW-1185">Reference proteome</keyword>
<dbReference type="AlphaFoldDB" id="A0A8H5F5F8"/>
<proteinExistence type="predicted"/>
<dbReference type="Gene3D" id="1.20.1280.50">
    <property type="match status" value="1"/>
</dbReference>